<reference evidence="2 3" key="1">
    <citation type="submission" date="2014-05" db="EMBL/GenBank/DDBJ databases">
        <title>ATOL: Assembling a taxonomically balanced genome-scale reconstruction of the evolutionary history of the Enterobacteriaceae.</title>
        <authorList>
            <person name="Plunkett G.III."/>
            <person name="Neeno-Eckwall E.C."/>
            <person name="Glasner J.D."/>
            <person name="Perna N.T."/>
        </authorList>
    </citation>
    <scope>NUCLEOTIDE SEQUENCE [LARGE SCALE GENOMIC DNA]</scope>
    <source>
        <strain evidence="2 3">ATCC 33320</strain>
    </source>
</reference>
<dbReference type="RefSeq" id="WP_051873690.1">
    <property type="nucleotide sequence ID" value="NZ_JMPI01000030.1"/>
</dbReference>
<dbReference type="SUPFAM" id="SSF51206">
    <property type="entry name" value="cAMP-binding domain-like"/>
    <property type="match status" value="1"/>
</dbReference>
<dbReference type="InterPro" id="IPR014710">
    <property type="entry name" value="RmlC-like_jellyroll"/>
</dbReference>
<evidence type="ECO:0000259" key="1">
    <source>
        <dbReference type="Pfam" id="PF15977"/>
    </source>
</evidence>
<dbReference type="eggNOG" id="COG0664">
    <property type="taxonomic scope" value="Bacteria"/>
</dbReference>
<gene>
    <name evidence="2" type="ORF">GBAG_2101</name>
</gene>
<dbReference type="AlphaFoldDB" id="A0A085GC76"/>
<comment type="caution">
    <text evidence="2">The sequence shown here is derived from an EMBL/GenBank/DDBJ whole genome shotgun (WGS) entry which is preliminary data.</text>
</comment>
<feature type="domain" description="IprA winged helix-turn-helix" evidence="1">
    <location>
        <begin position="152"/>
        <end position="218"/>
    </location>
</feature>
<protein>
    <recommendedName>
        <fullName evidence="1">IprA winged helix-turn-helix domain-containing protein</fullName>
    </recommendedName>
</protein>
<keyword evidence="3" id="KW-1185">Reference proteome</keyword>
<evidence type="ECO:0000313" key="2">
    <source>
        <dbReference type="EMBL" id="KFC81321.1"/>
    </source>
</evidence>
<accession>A0A085GC76</accession>
<dbReference type="Proteomes" id="UP000028653">
    <property type="component" value="Unassembled WGS sequence"/>
</dbReference>
<dbReference type="EMBL" id="JMPI01000030">
    <property type="protein sequence ID" value="KFC81321.1"/>
    <property type="molecule type" value="Genomic_DNA"/>
</dbReference>
<dbReference type="InterPro" id="IPR041687">
    <property type="entry name" value="HTH_46"/>
</dbReference>
<dbReference type="OrthoDB" id="6625231at2"/>
<organism evidence="2 3">
    <name type="scientific">Buttiauxella agrestis ATCC 33320</name>
    <dbReference type="NCBI Taxonomy" id="1006004"/>
    <lineage>
        <taxon>Bacteria</taxon>
        <taxon>Pseudomonadati</taxon>
        <taxon>Pseudomonadota</taxon>
        <taxon>Gammaproteobacteria</taxon>
        <taxon>Enterobacterales</taxon>
        <taxon>Enterobacteriaceae</taxon>
        <taxon>Buttiauxella</taxon>
    </lineage>
</organism>
<dbReference type="STRING" id="1006004.GBAG_2101"/>
<proteinExistence type="predicted"/>
<dbReference type="Pfam" id="PF15977">
    <property type="entry name" value="HTH_46"/>
    <property type="match status" value="1"/>
</dbReference>
<sequence length="221" mass="25536">MSVFEQQNPFFTDDLTILNKKPIADIELLITHLNKHSNKMETKPRQIINYMDSSERKCFLLHKGSVSLYRSIDGMVLNTESAPFVFGMSTQLTNPDYLHIRTHDESEVSWITLEVANQIIAQENLWRNLSALLVYTVTRVYDHCTKISSLSSYDIIRYQLYELMRETVEIRNSVSIANYIQSRTFLSRSSIMKILAQLKAGGYIITERGCLVSINNIPLKY</sequence>
<evidence type="ECO:0000313" key="3">
    <source>
        <dbReference type="Proteomes" id="UP000028653"/>
    </source>
</evidence>
<name>A0A085GC76_9ENTR</name>
<dbReference type="InterPro" id="IPR018490">
    <property type="entry name" value="cNMP-bd_dom_sf"/>
</dbReference>
<dbReference type="Gene3D" id="2.60.120.10">
    <property type="entry name" value="Jelly Rolls"/>
    <property type="match status" value="1"/>
</dbReference>